<protein>
    <submittedName>
        <fullName evidence="1">Uncharacterized protein</fullName>
    </submittedName>
</protein>
<evidence type="ECO:0000313" key="1">
    <source>
        <dbReference type="EMBL" id="KIO04657.1"/>
    </source>
</evidence>
<reference evidence="1 2" key="1">
    <citation type="submission" date="2014-04" db="EMBL/GenBank/DDBJ databases">
        <authorList>
            <consortium name="DOE Joint Genome Institute"/>
            <person name="Kuo A."/>
            <person name="Kohler A."/>
            <person name="Costa M.D."/>
            <person name="Nagy L.G."/>
            <person name="Floudas D."/>
            <person name="Copeland A."/>
            <person name="Barry K.W."/>
            <person name="Cichocki N."/>
            <person name="Veneault-Fourrey C."/>
            <person name="LaButti K."/>
            <person name="Lindquist E.A."/>
            <person name="Lipzen A."/>
            <person name="Lundell T."/>
            <person name="Morin E."/>
            <person name="Murat C."/>
            <person name="Sun H."/>
            <person name="Tunlid A."/>
            <person name="Henrissat B."/>
            <person name="Grigoriev I.V."/>
            <person name="Hibbett D.S."/>
            <person name="Martin F."/>
            <person name="Nordberg H.P."/>
            <person name="Cantor M.N."/>
            <person name="Hua S.X."/>
        </authorList>
    </citation>
    <scope>NUCLEOTIDE SEQUENCE [LARGE SCALE GENOMIC DNA]</scope>
    <source>
        <strain evidence="1 2">Marx 270</strain>
    </source>
</reference>
<name>A0A0C3K4Z3_PISTI</name>
<dbReference type="AlphaFoldDB" id="A0A0C3K4Z3"/>
<evidence type="ECO:0000313" key="2">
    <source>
        <dbReference type="Proteomes" id="UP000054217"/>
    </source>
</evidence>
<accession>A0A0C3K4Z3</accession>
<gene>
    <name evidence="1" type="ORF">M404DRAFT_26112</name>
</gene>
<proteinExistence type="predicted"/>
<sequence>MVLALWLVANLIFVSWASAYAYINWLCLILPLLTILLTSPQSPPHMRVSELWPLLAPAAQPYTLGQLAAEIFDPSGNDGGV</sequence>
<dbReference type="InParanoid" id="A0A0C3K4Z3"/>
<organism evidence="1 2">
    <name type="scientific">Pisolithus tinctorius Marx 270</name>
    <dbReference type="NCBI Taxonomy" id="870435"/>
    <lineage>
        <taxon>Eukaryota</taxon>
        <taxon>Fungi</taxon>
        <taxon>Dikarya</taxon>
        <taxon>Basidiomycota</taxon>
        <taxon>Agaricomycotina</taxon>
        <taxon>Agaricomycetes</taxon>
        <taxon>Agaricomycetidae</taxon>
        <taxon>Boletales</taxon>
        <taxon>Sclerodermatineae</taxon>
        <taxon>Pisolithaceae</taxon>
        <taxon>Pisolithus</taxon>
    </lineage>
</organism>
<keyword evidence="2" id="KW-1185">Reference proteome</keyword>
<reference evidence="2" key="2">
    <citation type="submission" date="2015-01" db="EMBL/GenBank/DDBJ databases">
        <title>Evolutionary Origins and Diversification of the Mycorrhizal Mutualists.</title>
        <authorList>
            <consortium name="DOE Joint Genome Institute"/>
            <consortium name="Mycorrhizal Genomics Consortium"/>
            <person name="Kohler A."/>
            <person name="Kuo A."/>
            <person name="Nagy L.G."/>
            <person name="Floudas D."/>
            <person name="Copeland A."/>
            <person name="Barry K.W."/>
            <person name="Cichocki N."/>
            <person name="Veneault-Fourrey C."/>
            <person name="LaButti K."/>
            <person name="Lindquist E.A."/>
            <person name="Lipzen A."/>
            <person name="Lundell T."/>
            <person name="Morin E."/>
            <person name="Murat C."/>
            <person name="Riley R."/>
            <person name="Ohm R."/>
            <person name="Sun H."/>
            <person name="Tunlid A."/>
            <person name="Henrissat B."/>
            <person name="Grigoriev I.V."/>
            <person name="Hibbett D.S."/>
            <person name="Martin F."/>
        </authorList>
    </citation>
    <scope>NUCLEOTIDE SEQUENCE [LARGE SCALE GENOMIC DNA]</scope>
    <source>
        <strain evidence="2">Marx 270</strain>
    </source>
</reference>
<dbReference type="HOGENOM" id="CLU_2574832_0_0_1"/>
<dbReference type="EMBL" id="KN831970">
    <property type="protein sequence ID" value="KIO04657.1"/>
    <property type="molecule type" value="Genomic_DNA"/>
</dbReference>
<dbReference type="OrthoDB" id="2697263at2759"/>
<dbReference type="Proteomes" id="UP000054217">
    <property type="component" value="Unassembled WGS sequence"/>
</dbReference>